<gene>
    <name evidence="2" type="ORF">SCF082_LOCUS23508</name>
</gene>
<dbReference type="Gene3D" id="1.10.510.10">
    <property type="entry name" value="Transferase(Phosphotransferase) domain 1"/>
    <property type="match status" value="1"/>
</dbReference>
<comment type="caution">
    <text evidence="2">The sequence shown here is derived from an EMBL/GenBank/DDBJ whole genome shotgun (WGS) entry which is preliminary data.</text>
</comment>
<dbReference type="GO" id="GO:0016301">
    <property type="term" value="F:kinase activity"/>
    <property type="evidence" value="ECO:0007669"/>
    <property type="project" value="UniProtKB-KW"/>
</dbReference>
<dbReference type="PANTHER" id="PTHR44167">
    <property type="entry name" value="OVARIAN-SPECIFIC SERINE/THREONINE-PROTEIN KINASE LOK-RELATED"/>
    <property type="match status" value="1"/>
</dbReference>
<name>A0ABP0LMJ5_9DINO</name>
<evidence type="ECO:0000259" key="1">
    <source>
        <dbReference type="PROSITE" id="PS50011"/>
    </source>
</evidence>
<dbReference type="InterPro" id="IPR011009">
    <property type="entry name" value="Kinase-like_dom_sf"/>
</dbReference>
<reference evidence="2 3" key="1">
    <citation type="submission" date="2024-02" db="EMBL/GenBank/DDBJ databases">
        <authorList>
            <person name="Chen Y."/>
            <person name="Shah S."/>
            <person name="Dougan E. K."/>
            <person name="Thang M."/>
            <person name="Chan C."/>
        </authorList>
    </citation>
    <scope>NUCLEOTIDE SEQUENCE [LARGE SCALE GENOMIC DNA]</scope>
</reference>
<accession>A0ABP0LMJ5</accession>
<dbReference type="InterPro" id="IPR008271">
    <property type="entry name" value="Ser/Thr_kinase_AS"/>
</dbReference>
<keyword evidence="3" id="KW-1185">Reference proteome</keyword>
<dbReference type="InterPro" id="IPR000719">
    <property type="entry name" value="Prot_kinase_dom"/>
</dbReference>
<protein>
    <submittedName>
        <fullName evidence="2">Calcium-dependent protein kinase 2 (PfCDPK2)</fullName>
    </submittedName>
</protein>
<dbReference type="PANTHER" id="PTHR44167:SF24">
    <property type="entry name" value="SERINE_THREONINE-PROTEIN KINASE CHK2"/>
    <property type="match status" value="1"/>
</dbReference>
<keyword evidence="2" id="KW-0418">Kinase</keyword>
<dbReference type="SMART" id="SM00220">
    <property type="entry name" value="S_TKc"/>
    <property type="match status" value="1"/>
</dbReference>
<dbReference type="Pfam" id="PF00069">
    <property type="entry name" value="Pkinase"/>
    <property type="match status" value="1"/>
</dbReference>
<evidence type="ECO:0000313" key="2">
    <source>
        <dbReference type="EMBL" id="CAK9040375.1"/>
    </source>
</evidence>
<organism evidence="2 3">
    <name type="scientific">Durusdinium trenchii</name>
    <dbReference type="NCBI Taxonomy" id="1381693"/>
    <lineage>
        <taxon>Eukaryota</taxon>
        <taxon>Sar</taxon>
        <taxon>Alveolata</taxon>
        <taxon>Dinophyceae</taxon>
        <taxon>Suessiales</taxon>
        <taxon>Symbiodiniaceae</taxon>
        <taxon>Durusdinium</taxon>
    </lineage>
</organism>
<keyword evidence="2" id="KW-0808">Transferase</keyword>
<dbReference type="PROSITE" id="PS00108">
    <property type="entry name" value="PROTEIN_KINASE_ST"/>
    <property type="match status" value="1"/>
</dbReference>
<feature type="domain" description="Protein kinase" evidence="1">
    <location>
        <begin position="17"/>
        <end position="243"/>
    </location>
</feature>
<evidence type="ECO:0000313" key="3">
    <source>
        <dbReference type="Proteomes" id="UP001642464"/>
    </source>
</evidence>
<dbReference type="PROSITE" id="PS50011">
    <property type="entry name" value="PROTEIN_KINASE_DOM"/>
    <property type="match status" value="1"/>
</dbReference>
<dbReference type="EMBL" id="CAXAMM010017113">
    <property type="protein sequence ID" value="CAK9040375.1"/>
    <property type="molecule type" value="Genomic_DNA"/>
</dbReference>
<proteinExistence type="predicted"/>
<dbReference type="Proteomes" id="UP001642464">
    <property type="component" value="Unassembled WGS sequence"/>
</dbReference>
<sequence length="243" mass="27510">MRHLPHAMVHCAPSRNYTIVKKLGKGQFGERFAWKQVTSEQDPYYEVEAQILRDLHHDGIVSIVEAYSQDGVVDMVLELCQKSLQFDMDSRLEPAPMTGKKQYMRPRSCDIASTMEQLLAAVYFLHENGVSHRDIKPDNVLMSVGDLAMEHTKGHQTCQAGLCRKGGTWKLADFGLATRFNRGSYMTGEVGTQPFMAPEVEQRHYTEKCDIYSRLPAIGMGVLFIALTIGKQWWRPESDSAPQ</sequence>
<dbReference type="SUPFAM" id="SSF56112">
    <property type="entry name" value="Protein kinase-like (PK-like)"/>
    <property type="match status" value="1"/>
</dbReference>